<evidence type="ECO:0000313" key="2">
    <source>
        <dbReference type="EMBL" id="TKC33692.1"/>
    </source>
</evidence>
<accession>A0A4U1EC94</accession>
<dbReference type="Proteomes" id="UP000308365">
    <property type="component" value="Unassembled WGS sequence"/>
</dbReference>
<evidence type="ECO:0008006" key="4">
    <source>
        <dbReference type="Google" id="ProtNLM"/>
    </source>
</evidence>
<proteinExistence type="predicted"/>
<dbReference type="EMBL" id="RWIC01002466">
    <property type="protein sequence ID" value="TKC33692.1"/>
    <property type="molecule type" value="Genomic_DNA"/>
</dbReference>
<gene>
    <name evidence="2" type="ORF">EI555_020718</name>
</gene>
<evidence type="ECO:0000313" key="3">
    <source>
        <dbReference type="Proteomes" id="UP000308365"/>
    </source>
</evidence>
<comment type="caution">
    <text evidence="2">The sequence shown here is derived from an EMBL/GenBank/DDBJ whole genome shotgun (WGS) entry which is preliminary data.</text>
</comment>
<reference evidence="3" key="1">
    <citation type="journal article" date="2019" name="IScience">
        <title>Narwhal Genome Reveals Long-Term Low Genetic Diversity despite Current Large Abundance Size.</title>
        <authorList>
            <person name="Westbury M.V."/>
            <person name="Petersen B."/>
            <person name="Garde E."/>
            <person name="Heide-Jorgensen M.P."/>
            <person name="Lorenzen E.D."/>
        </authorList>
    </citation>
    <scope>NUCLEOTIDE SEQUENCE [LARGE SCALE GENOMIC DNA]</scope>
</reference>
<dbReference type="AlphaFoldDB" id="A0A4U1EC94"/>
<name>A0A4U1EC94_MONMO</name>
<feature type="region of interest" description="Disordered" evidence="1">
    <location>
        <begin position="120"/>
        <end position="139"/>
    </location>
</feature>
<sequence>MQTPTTTKYRRDDRHIPLKYDKCLVKKCFSSVPTPQPPPRRHTSRAFSWPMSPEAACLARPLSSSPSPFTWLWEAMRCILHSNGYPFAELKFDLGFGDEETGLELKLRFVPTNQFSARRRWRARSAPQPSPPPSTSSRERSITLDLGFSCFSVPPPARLRPAPLGAEPEPEPGAEPRLQVTLVDCPGHASLIRTIIGECACSLSEMLSLDPRDRFMCERPSLDRQTGVSHGVFWLHHVSGSLTIGPPQPRPVCPGRQSGDTVASTLDTDVYHPFPTPLRAAERQL</sequence>
<evidence type="ECO:0000256" key="1">
    <source>
        <dbReference type="SAM" id="MobiDB-lite"/>
    </source>
</evidence>
<organism evidence="2 3">
    <name type="scientific">Monodon monoceros</name>
    <name type="common">Narwhal</name>
    <name type="synonym">Ceratodon monodon</name>
    <dbReference type="NCBI Taxonomy" id="40151"/>
    <lineage>
        <taxon>Eukaryota</taxon>
        <taxon>Metazoa</taxon>
        <taxon>Chordata</taxon>
        <taxon>Craniata</taxon>
        <taxon>Vertebrata</taxon>
        <taxon>Euteleostomi</taxon>
        <taxon>Mammalia</taxon>
        <taxon>Eutheria</taxon>
        <taxon>Laurasiatheria</taxon>
        <taxon>Artiodactyla</taxon>
        <taxon>Whippomorpha</taxon>
        <taxon>Cetacea</taxon>
        <taxon>Odontoceti</taxon>
        <taxon>Monodontidae</taxon>
        <taxon>Monodon</taxon>
    </lineage>
</organism>
<protein>
    <recommendedName>
        <fullName evidence="4">Tr-type G domain-containing protein</fullName>
    </recommendedName>
</protein>